<dbReference type="GO" id="GO:0016746">
    <property type="term" value="F:acyltransferase activity"/>
    <property type="evidence" value="ECO:0007669"/>
    <property type="project" value="UniProtKB-KW"/>
</dbReference>
<evidence type="ECO:0000256" key="1">
    <source>
        <dbReference type="SAM" id="MobiDB-lite"/>
    </source>
</evidence>
<reference evidence="4" key="1">
    <citation type="submission" date="2020-09" db="EMBL/GenBank/DDBJ databases">
        <title>Sphingomonas sp., a new species isolated from pork steak.</title>
        <authorList>
            <person name="Heidler von Heilborn D."/>
        </authorList>
    </citation>
    <scope>NUCLEOTIDE SEQUENCE [LARGE SCALE GENOMIC DNA]</scope>
</reference>
<dbReference type="InterPro" id="IPR050879">
    <property type="entry name" value="Acyltransferase_3"/>
</dbReference>
<dbReference type="EMBL" id="CP061035">
    <property type="protein sequence ID" value="QQV78039.1"/>
    <property type="molecule type" value="Genomic_DNA"/>
</dbReference>
<feature type="transmembrane region" description="Helical" evidence="2">
    <location>
        <begin position="257"/>
        <end position="277"/>
    </location>
</feature>
<feature type="transmembrane region" description="Helical" evidence="2">
    <location>
        <begin position="210"/>
        <end position="227"/>
    </location>
</feature>
<evidence type="ECO:0000313" key="3">
    <source>
        <dbReference type="EMBL" id="QQV78039.1"/>
    </source>
</evidence>
<protein>
    <submittedName>
        <fullName evidence="3">Acyltransferase</fullName>
    </submittedName>
</protein>
<feature type="transmembrane region" description="Helical" evidence="2">
    <location>
        <begin position="34"/>
        <end position="53"/>
    </location>
</feature>
<evidence type="ECO:0000313" key="4">
    <source>
        <dbReference type="Proteomes" id="UP000595894"/>
    </source>
</evidence>
<feature type="transmembrane region" description="Helical" evidence="2">
    <location>
        <begin position="364"/>
        <end position="384"/>
    </location>
</feature>
<keyword evidence="3" id="KW-0808">Transferase</keyword>
<feature type="compositionally biased region" description="Basic and acidic residues" evidence="1">
    <location>
        <begin position="417"/>
        <end position="427"/>
    </location>
</feature>
<keyword evidence="2" id="KW-1133">Transmembrane helix</keyword>
<dbReference type="KEGG" id="sari:H5J25_04670"/>
<feature type="transmembrane region" description="Helical" evidence="2">
    <location>
        <begin position="232"/>
        <end position="251"/>
    </location>
</feature>
<keyword evidence="2" id="KW-0472">Membrane</keyword>
<feature type="transmembrane region" description="Helical" evidence="2">
    <location>
        <begin position="106"/>
        <end position="126"/>
    </location>
</feature>
<feature type="transmembrane region" description="Helical" evidence="2">
    <location>
        <begin position="306"/>
        <end position="324"/>
    </location>
</feature>
<keyword evidence="3" id="KW-0012">Acyltransferase</keyword>
<proteinExistence type="predicted"/>
<evidence type="ECO:0000256" key="2">
    <source>
        <dbReference type="SAM" id="Phobius"/>
    </source>
</evidence>
<name>A0A974S500_9SPHN</name>
<dbReference type="Proteomes" id="UP000595894">
    <property type="component" value="Chromosome"/>
</dbReference>
<keyword evidence="4" id="KW-1185">Reference proteome</keyword>
<dbReference type="AlphaFoldDB" id="A0A974S500"/>
<feature type="transmembrane region" description="Helical" evidence="2">
    <location>
        <begin position="336"/>
        <end position="358"/>
    </location>
</feature>
<dbReference type="PANTHER" id="PTHR23028">
    <property type="entry name" value="ACETYLTRANSFERASE"/>
    <property type="match status" value="1"/>
</dbReference>
<dbReference type="RefSeq" id="WP_202094967.1">
    <property type="nucleotide sequence ID" value="NZ_CP061035.1"/>
</dbReference>
<feature type="transmembrane region" description="Helical" evidence="2">
    <location>
        <begin position="282"/>
        <end position="300"/>
    </location>
</feature>
<feature type="transmembrane region" description="Helical" evidence="2">
    <location>
        <begin position="138"/>
        <end position="160"/>
    </location>
</feature>
<accession>A0A974S500</accession>
<feature type="region of interest" description="Disordered" evidence="1">
    <location>
        <begin position="404"/>
        <end position="427"/>
    </location>
</feature>
<organism evidence="3 4">
    <name type="scientific">Sphingomonas aliaeris</name>
    <dbReference type="NCBI Taxonomy" id="2759526"/>
    <lineage>
        <taxon>Bacteria</taxon>
        <taxon>Pseudomonadati</taxon>
        <taxon>Pseudomonadota</taxon>
        <taxon>Alphaproteobacteria</taxon>
        <taxon>Sphingomonadales</taxon>
        <taxon>Sphingomonadaceae</taxon>
        <taxon>Sphingomonas</taxon>
    </lineage>
</organism>
<sequence length="427" mass="46925">MSEVLKPMSLSNFRGKSFKDILDLNRGMGLGFDVIRLGLAVLILLSHTSGIIGTNGTITAIMNWIFQIDGDSAAKIASAATINATAVATPGHEPYGLTGLGRPITLSYLPMFFALSGFLVTGSALRTRKLLPFLGLRVLRLLPALFVEVALSAVILGAVFTTLDLSAYYSSAGFWNYFWNIVGHVQFHLPGVFEQNRSTIVNANLWTLPWEFYCYLAMSLVIVAGLLGNRIILTVMFLCVTVVSLVLSFSIEFQVVPAHLSGFMLIYYFLAGMMFFLWREKIIFHEAIFVACAIVCYILMMSPRTVFIYPLLLTYMTVFIGLFPMRQFKLLKTGDYSYGIYLYGYPVTQALVTAIPALKTSLVFAAPAALAATALFAALSWHGVEKHCLKLKRYLSPKSAKINETLHPDAGLGNEGSKPDARPEGSA</sequence>
<gene>
    <name evidence="3" type="ORF">H5J25_04670</name>
</gene>
<keyword evidence="2" id="KW-0812">Transmembrane</keyword>